<keyword evidence="2" id="KW-1188">Viral release from host cell</keyword>
<evidence type="ECO:0000256" key="12">
    <source>
        <dbReference type="ARBA" id="ARBA00022918"/>
    </source>
</evidence>
<dbReference type="PANTHER" id="PTHR42648:SF11">
    <property type="entry name" value="TRANSPOSON TY4-P GAG-POL POLYPROTEIN"/>
    <property type="match status" value="1"/>
</dbReference>
<dbReference type="Gene3D" id="3.30.420.10">
    <property type="entry name" value="Ribonuclease H-like superfamily/Ribonuclease H"/>
    <property type="match status" value="1"/>
</dbReference>
<dbReference type="GO" id="GO:0005524">
    <property type="term" value="F:ATP binding"/>
    <property type="evidence" value="ECO:0007669"/>
    <property type="project" value="UniProtKB-KW"/>
</dbReference>
<evidence type="ECO:0000256" key="17">
    <source>
        <dbReference type="SAM" id="MobiDB-lite"/>
    </source>
</evidence>
<feature type="domain" description="Retroviral polymerase SH3-like" evidence="21">
    <location>
        <begin position="293"/>
        <end position="332"/>
    </location>
</feature>
<feature type="domain" description="Retrovirus-related Pol polyprotein from transposon TNT 1-94-like beta-barrel" evidence="20">
    <location>
        <begin position="15"/>
        <end position="93"/>
    </location>
</feature>
<keyword evidence="15" id="KW-0233">DNA recombination</keyword>
<organism evidence="22">
    <name type="scientific">Salix viminalis</name>
    <name type="common">Common osier</name>
    <name type="synonym">Basket willow</name>
    <dbReference type="NCBI Taxonomy" id="40686"/>
    <lineage>
        <taxon>Eukaryota</taxon>
        <taxon>Viridiplantae</taxon>
        <taxon>Streptophyta</taxon>
        <taxon>Embryophyta</taxon>
        <taxon>Tracheophyta</taxon>
        <taxon>Spermatophyta</taxon>
        <taxon>Magnoliopsida</taxon>
        <taxon>eudicotyledons</taxon>
        <taxon>Gunneridae</taxon>
        <taxon>Pentapetalae</taxon>
        <taxon>rosids</taxon>
        <taxon>fabids</taxon>
        <taxon>Malpighiales</taxon>
        <taxon>Salicaceae</taxon>
        <taxon>Saliceae</taxon>
        <taxon>Salix</taxon>
    </lineage>
</organism>
<dbReference type="AlphaFoldDB" id="A0A6N2L1D1"/>
<dbReference type="GO" id="GO:0003887">
    <property type="term" value="F:DNA-directed DNA polymerase activity"/>
    <property type="evidence" value="ECO:0007669"/>
    <property type="project" value="UniProtKB-KW"/>
</dbReference>
<evidence type="ECO:0000256" key="8">
    <source>
        <dbReference type="ARBA" id="ARBA00022801"/>
    </source>
</evidence>
<keyword evidence="13" id="KW-0239">DNA-directed DNA polymerase</keyword>
<keyword evidence="6" id="KW-0547">Nucleotide-binding</keyword>
<dbReference type="GO" id="GO:0003676">
    <property type="term" value="F:nucleic acid binding"/>
    <property type="evidence" value="ECO:0007669"/>
    <property type="project" value="InterPro"/>
</dbReference>
<keyword evidence="16" id="KW-0511">Multifunctional enzyme</keyword>
<feature type="domain" description="Reverse transcriptase Ty1/copia-type" evidence="18">
    <location>
        <begin position="554"/>
        <end position="668"/>
    </location>
</feature>
<accession>A0A6N2L1D1</accession>
<dbReference type="InterPro" id="IPR025724">
    <property type="entry name" value="GAG-pre-integrase_dom"/>
</dbReference>
<dbReference type="SUPFAM" id="SSF53098">
    <property type="entry name" value="Ribonuclease H-like"/>
    <property type="match status" value="1"/>
</dbReference>
<dbReference type="GO" id="GO:0046872">
    <property type="term" value="F:metal ion binding"/>
    <property type="evidence" value="ECO:0007669"/>
    <property type="project" value="UniProtKB-KW"/>
</dbReference>
<dbReference type="PANTHER" id="PTHR42648">
    <property type="entry name" value="TRANSPOSASE, PUTATIVE-RELATED"/>
    <property type="match status" value="1"/>
</dbReference>
<dbReference type="InterPro" id="IPR057670">
    <property type="entry name" value="SH3_retrovirus"/>
</dbReference>
<keyword evidence="14" id="KW-0917">Virion maturation</keyword>
<keyword evidence="13" id="KW-0548">Nucleotidyltransferase</keyword>
<feature type="compositionally biased region" description="Basic and acidic residues" evidence="17">
    <location>
        <begin position="387"/>
        <end position="411"/>
    </location>
</feature>
<evidence type="ECO:0000256" key="11">
    <source>
        <dbReference type="ARBA" id="ARBA00022908"/>
    </source>
</evidence>
<keyword evidence="13" id="KW-0808">Transferase</keyword>
<dbReference type="GO" id="GO:0006310">
    <property type="term" value="P:DNA recombination"/>
    <property type="evidence" value="ECO:0007669"/>
    <property type="project" value="UniProtKB-KW"/>
</dbReference>
<dbReference type="GO" id="GO:0004519">
    <property type="term" value="F:endonuclease activity"/>
    <property type="evidence" value="ECO:0007669"/>
    <property type="project" value="UniProtKB-KW"/>
</dbReference>
<dbReference type="Pfam" id="PF22936">
    <property type="entry name" value="Pol_BBD"/>
    <property type="match status" value="1"/>
</dbReference>
<feature type="domain" description="GAG-pre-integrase" evidence="19">
    <location>
        <begin position="140"/>
        <end position="195"/>
    </location>
</feature>
<gene>
    <name evidence="22" type="ORF">SVIM_LOCUS166444</name>
</gene>
<dbReference type="GO" id="GO:0008233">
    <property type="term" value="F:peptidase activity"/>
    <property type="evidence" value="ECO:0007669"/>
    <property type="project" value="UniProtKB-KW"/>
</dbReference>
<evidence type="ECO:0000259" key="19">
    <source>
        <dbReference type="Pfam" id="PF13976"/>
    </source>
</evidence>
<keyword evidence="11" id="KW-0229">DNA integration</keyword>
<evidence type="ECO:0000256" key="13">
    <source>
        <dbReference type="ARBA" id="ARBA00022932"/>
    </source>
</evidence>
<keyword evidence="10" id="KW-0460">Magnesium</keyword>
<keyword evidence="5" id="KW-0479">Metal-binding</keyword>
<keyword evidence="12" id="KW-0695">RNA-directed DNA polymerase</keyword>
<keyword evidence="8" id="KW-0378">Hydrolase</keyword>
<evidence type="ECO:0000256" key="2">
    <source>
        <dbReference type="ARBA" id="ARBA00022612"/>
    </source>
</evidence>
<comment type="function">
    <text evidence="1">The aspartyl protease (PR) mediates the proteolytic cleavages of the Gag and Gag-Pol polyproteins after assembly of the VLP.</text>
</comment>
<evidence type="ECO:0000256" key="10">
    <source>
        <dbReference type="ARBA" id="ARBA00022842"/>
    </source>
</evidence>
<evidence type="ECO:0000256" key="5">
    <source>
        <dbReference type="ARBA" id="ARBA00022723"/>
    </source>
</evidence>
<dbReference type="GO" id="GO:0003964">
    <property type="term" value="F:RNA-directed DNA polymerase activity"/>
    <property type="evidence" value="ECO:0007669"/>
    <property type="project" value="UniProtKB-KW"/>
</dbReference>
<evidence type="ECO:0000256" key="16">
    <source>
        <dbReference type="ARBA" id="ARBA00023268"/>
    </source>
</evidence>
<protein>
    <recommendedName>
        <fullName evidence="23">Integrase catalytic domain-containing protein</fullName>
    </recommendedName>
</protein>
<dbReference type="InterPro" id="IPR012337">
    <property type="entry name" value="RNaseH-like_sf"/>
</dbReference>
<keyword evidence="3" id="KW-0645">Protease</keyword>
<evidence type="ECO:0000256" key="1">
    <source>
        <dbReference type="ARBA" id="ARBA00002180"/>
    </source>
</evidence>
<evidence type="ECO:0000256" key="4">
    <source>
        <dbReference type="ARBA" id="ARBA00022722"/>
    </source>
</evidence>
<feature type="region of interest" description="Disordered" evidence="17">
    <location>
        <begin position="781"/>
        <end position="817"/>
    </location>
</feature>
<sequence>MTYVEKHKARREDAWFLDSGCSNHMCGNQEMFCDFDEKFRQFVKLGNNTRIKVMGKGGVRLVLNGIIHTIAEVYYVPDLKNNLLSVGQLQEKGLDILFKDGKCKIFHPKRGLIIQTTMSINRMFILFLDNESSSQEQAGQCLHTGTQNLGSLWHRRYGHLSYKGLRTLVYRNMVHSLPQIAASDSACIECIKRKQNRDSIPQKNDYSRKCWVYFLAEKSEAFDWFKSFKSMRGEFVSNDFNNFYQINGIKRQMTTAYTPQQNDVAERKNRTMMNMEVTPEEAWSGKKPSVSHFRGVSDESKGYRLFDPVAKKIVVSKDVIFEEEEKWNWDEDTIQSPVVDLEWGDQSEEEVRNNKPVGGEPNGAREISQNDLDDVDGDLNSSAKRRRDVEDETVRNGVETGREERVGRQARERQPPVWLGDYFSGEDLQGDETEMAFAVSTNPWLYEEAIKNYNWRMAMNSEIESIEKNGTWTLTVLPAGAKQIGVKWVYKTKYNENGKIDKYKDGQRRLHRSFRASSKDGHSADDYCLGGTQKLGNFSTRCQISFPSWRAKRRCAPRAWFSRIEAHFIGEGFQRCESEQTLFTRRSQEGRIIIVSIYVDDLIFTCNDEVMLSEFKDFMSDLGKMKFFLGIEVLQKSDGIYICQRIYALEVLKWFDMMESNSVGNPIVPGSKMSKEGNGNPVDETYYKQLIALEFEEALDMKLKKKDRSKGKKTAVNADGIRARICLVSMANNNEGGRMNPRDAGRRDGDSDLWAAIDEQRQAMARLEAMVQRLVDRPPVPVDRGVINQPAARQQPRIARNRAYDDSSDEDLEGEIF</sequence>
<dbReference type="InterPro" id="IPR013103">
    <property type="entry name" value="RVT_2"/>
</dbReference>
<evidence type="ECO:0000256" key="6">
    <source>
        <dbReference type="ARBA" id="ARBA00022741"/>
    </source>
</evidence>
<dbReference type="Pfam" id="PF07727">
    <property type="entry name" value="RVT_2"/>
    <property type="match status" value="1"/>
</dbReference>
<dbReference type="Pfam" id="PF13976">
    <property type="entry name" value="gag_pre-integrs"/>
    <property type="match status" value="1"/>
</dbReference>
<name>A0A6N2L1D1_SALVM</name>
<dbReference type="EMBL" id="CAADRP010001013">
    <property type="protein sequence ID" value="VFU34586.1"/>
    <property type="molecule type" value="Genomic_DNA"/>
</dbReference>
<evidence type="ECO:0000256" key="3">
    <source>
        <dbReference type="ARBA" id="ARBA00022670"/>
    </source>
</evidence>
<dbReference type="InterPro" id="IPR054722">
    <property type="entry name" value="PolX-like_BBD"/>
</dbReference>
<feature type="region of interest" description="Disordered" evidence="17">
    <location>
        <begin position="341"/>
        <end position="411"/>
    </location>
</feature>
<dbReference type="Pfam" id="PF25597">
    <property type="entry name" value="SH3_retrovirus"/>
    <property type="match status" value="1"/>
</dbReference>
<keyword evidence="9" id="KW-0067">ATP-binding</keyword>
<dbReference type="GO" id="GO:0015074">
    <property type="term" value="P:DNA integration"/>
    <property type="evidence" value="ECO:0007669"/>
    <property type="project" value="UniProtKB-KW"/>
</dbReference>
<dbReference type="InterPro" id="IPR036397">
    <property type="entry name" value="RNaseH_sf"/>
</dbReference>
<evidence type="ECO:0000256" key="7">
    <source>
        <dbReference type="ARBA" id="ARBA00022759"/>
    </source>
</evidence>
<evidence type="ECO:0000256" key="14">
    <source>
        <dbReference type="ARBA" id="ARBA00023113"/>
    </source>
</evidence>
<evidence type="ECO:0000259" key="18">
    <source>
        <dbReference type="Pfam" id="PF07727"/>
    </source>
</evidence>
<dbReference type="GO" id="GO:0006508">
    <property type="term" value="P:proteolysis"/>
    <property type="evidence" value="ECO:0007669"/>
    <property type="project" value="UniProtKB-KW"/>
</dbReference>
<proteinExistence type="predicted"/>
<keyword evidence="4" id="KW-0540">Nuclease</keyword>
<evidence type="ECO:0000313" key="22">
    <source>
        <dbReference type="EMBL" id="VFU34586.1"/>
    </source>
</evidence>
<evidence type="ECO:0008006" key="23">
    <source>
        <dbReference type="Google" id="ProtNLM"/>
    </source>
</evidence>
<evidence type="ECO:0000256" key="15">
    <source>
        <dbReference type="ARBA" id="ARBA00023172"/>
    </source>
</evidence>
<keyword evidence="7" id="KW-0255">Endonuclease</keyword>
<evidence type="ECO:0000259" key="21">
    <source>
        <dbReference type="Pfam" id="PF25597"/>
    </source>
</evidence>
<evidence type="ECO:0000259" key="20">
    <source>
        <dbReference type="Pfam" id="PF22936"/>
    </source>
</evidence>
<reference evidence="22" key="1">
    <citation type="submission" date="2019-03" db="EMBL/GenBank/DDBJ databases">
        <authorList>
            <person name="Mank J."/>
            <person name="Almeida P."/>
        </authorList>
    </citation>
    <scope>NUCLEOTIDE SEQUENCE</scope>
    <source>
        <strain evidence="22">78183</strain>
    </source>
</reference>
<dbReference type="InterPro" id="IPR039537">
    <property type="entry name" value="Retrotran_Ty1/copia-like"/>
</dbReference>
<evidence type="ECO:0000256" key="9">
    <source>
        <dbReference type="ARBA" id="ARBA00022840"/>
    </source>
</evidence>
<feature type="compositionally biased region" description="Acidic residues" evidence="17">
    <location>
        <begin position="806"/>
        <end position="817"/>
    </location>
</feature>